<protein>
    <submittedName>
        <fullName evidence="7">Uncharacterized protein</fullName>
    </submittedName>
</protein>
<evidence type="ECO:0000256" key="2">
    <source>
        <dbReference type="ARBA" id="ARBA00022692"/>
    </source>
</evidence>
<dbReference type="GO" id="GO:0030943">
    <property type="term" value="F:mitochondrion targeting sequence binding"/>
    <property type="evidence" value="ECO:0007669"/>
    <property type="project" value="TreeGrafter"/>
</dbReference>
<evidence type="ECO:0000256" key="4">
    <source>
        <dbReference type="ARBA" id="ARBA00022803"/>
    </source>
</evidence>
<feature type="non-terminal residue" evidence="7">
    <location>
        <position position="367"/>
    </location>
</feature>
<organism evidence="7 8">
    <name type="scientific">Meganyctiphanes norvegica</name>
    <name type="common">Northern krill</name>
    <name type="synonym">Thysanopoda norvegica</name>
    <dbReference type="NCBI Taxonomy" id="48144"/>
    <lineage>
        <taxon>Eukaryota</taxon>
        <taxon>Metazoa</taxon>
        <taxon>Ecdysozoa</taxon>
        <taxon>Arthropoda</taxon>
        <taxon>Crustacea</taxon>
        <taxon>Multicrustacea</taxon>
        <taxon>Malacostraca</taxon>
        <taxon>Eumalacostraca</taxon>
        <taxon>Eucarida</taxon>
        <taxon>Euphausiacea</taxon>
        <taxon>Euphausiidae</taxon>
        <taxon>Meganyctiphanes</taxon>
    </lineage>
</organism>
<dbReference type="EMBL" id="CAXKWB010125959">
    <property type="protein sequence ID" value="CAL4239632.1"/>
    <property type="molecule type" value="Genomic_DNA"/>
</dbReference>
<dbReference type="InterPro" id="IPR011990">
    <property type="entry name" value="TPR-like_helical_dom_sf"/>
</dbReference>
<evidence type="ECO:0000256" key="3">
    <source>
        <dbReference type="ARBA" id="ARBA00022737"/>
    </source>
</evidence>
<dbReference type="AlphaFoldDB" id="A0AAV2SUA8"/>
<comment type="subcellular location">
    <subcellularLocation>
        <location evidence="1">Membrane</location>
    </subcellularLocation>
</comment>
<gene>
    <name evidence="7" type="ORF">MNOR_LOCUS40546</name>
</gene>
<keyword evidence="5" id="KW-1133">Transmembrane helix</keyword>
<proteinExistence type="predicted"/>
<sequence length="367" mass="42266">MTAVATVSIQLCKYTENMKRLCLEQISMVMGIAVWQQGSLFWTIFGGFSTGPFKATKRKRKKVLDHMKTLLPKSANQSNQVDESYNNFIFEALFITKDASRKFIFRFKSGKITKFPDFYVKVCQNHKNSARKAFFQNSQHSKHRNNKIRRCTLNIVIKCKYVTVVHSNGKRCELVRPQVRQLRTILAISIMRQSQKPPMVTEDLLSRQHAKEAMEKREPVMPSKHFIKTFFESFAEDPIFNSVDKEKEGDVDEAEILPQKNTTNNGYTQARQHLQAGKYDEIIGCCSNELANPLSSHRVESLLLRATMFQLCGEGNKAMDDLTELINIEDAVLKFRIRKMSISHTSLFLQYQKISKKISCFGKLVLV</sequence>
<dbReference type="GO" id="GO:0045039">
    <property type="term" value="P:protein insertion into mitochondrial inner membrane"/>
    <property type="evidence" value="ECO:0007669"/>
    <property type="project" value="TreeGrafter"/>
</dbReference>
<accession>A0AAV2SUA8</accession>
<dbReference type="Proteomes" id="UP001497623">
    <property type="component" value="Unassembled WGS sequence"/>
</dbReference>
<evidence type="ECO:0000313" key="7">
    <source>
        <dbReference type="EMBL" id="CAL4239632.1"/>
    </source>
</evidence>
<dbReference type="PANTHER" id="PTHR46208:SF1">
    <property type="entry name" value="MITOCHONDRIAL IMPORT RECEPTOR SUBUNIT TOM70"/>
    <property type="match status" value="1"/>
</dbReference>
<keyword evidence="8" id="KW-1185">Reference proteome</keyword>
<keyword evidence="3" id="KW-0677">Repeat</keyword>
<reference evidence="7 8" key="1">
    <citation type="submission" date="2024-05" db="EMBL/GenBank/DDBJ databases">
        <authorList>
            <person name="Wallberg A."/>
        </authorList>
    </citation>
    <scope>NUCLEOTIDE SEQUENCE [LARGE SCALE GENOMIC DNA]</scope>
</reference>
<evidence type="ECO:0000256" key="1">
    <source>
        <dbReference type="ARBA" id="ARBA00004370"/>
    </source>
</evidence>
<dbReference type="PANTHER" id="PTHR46208">
    <property type="entry name" value="MITOCHONDRIAL IMPORT RECEPTOR SUBUNIT TOM70"/>
    <property type="match status" value="1"/>
</dbReference>
<dbReference type="GO" id="GO:0005741">
    <property type="term" value="C:mitochondrial outer membrane"/>
    <property type="evidence" value="ECO:0007669"/>
    <property type="project" value="TreeGrafter"/>
</dbReference>
<name>A0AAV2SUA8_MEGNR</name>
<evidence type="ECO:0000256" key="6">
    <source>
        <dbReference type="ARBA" id="ARBA00023136"/>
    </source>
</evidence>
<evidence type="ECO:0000256" key="5">
    <source>
        <dbReference type="ARBA" id="ARBA00022989"/>
    </source>
</evidence>
<keyword evidence="2" id="KW-0812">Transmembrane</keyword>
<keyword evidence="6" id="KW-0472">Membrane</keyword>
<evidence type="ECO:0000313" key="8">
    <source>
        <dbReference type="Proteomes" id="UP001497623"/>
    </source>
</evidence>
<keyword evidence="4" id="KW-0802">TPR repeat</keyword>
<dbReference type="GO" id="GO:0008320">
    <property type="term" value="F:protein transmembrane transporter activity"/>
    <property type="evidence" value="ECO:0007669"/>
    <property type="project" value="TreeGrafter"/>
</dbReference>
<dbReference type="GO" id="GO:0030150">
    <property type="term" value="P:protein import into mitochondrial matrix"/>
    <property type="evidence" value="ECO:0007669"/>
    <property type="project" value="TreeGrafter"/>
</dbReference>
<dbReference type="Gene3D" id="1.25.40.10">
    <property type="entry name" value="Tetratricopeptide repeat domain"/>
    <property type="match status" value="1"/>
</dbReference>
<comment type="caution">
    <text evidence="7">The sequence shown here is derived from an EMBL/GenBank/DDBJ whole genome shotgun (WGS) entry which is preliminary data.</text>
</comment>